<dbReference type="RefSeq" id="WP_154543936.1">
    <property type="nucleotide sequence ID" value="NZ_VULO01000004.1"/>
</dbReference>
<dbReference type="PANTHER" id="PTHR12133">
    <property type="entry name" value="TRNA (ADENINE(58)-N(1))-METHYLTRANSFERASE"/>
    <property type="match status" value="1"/>
</dbReference>
<keyword evidence="3" id="KW-0949">S-adenosyl-L-methionine</keyword>
<organism evidence="6 7">
    <name type="scientific">Scrofimicrobium canadense</name>
    <dbReference type="NCBI Taxonomy" id="2652290"/>
    <lineage>
        <taxon>Bacteria</taxon>
        <taxon>Bacillati</taxon>
        <taxon>Actinomycetota</taxon>
        <taxon>Actinomycetes</taxon>
        <taxon>Actinomycetales</taxon>
        <taxon>Actinomycetaceae</taxon>
        <taxon>Scrofimicrobium</taxon>
    </lineage>
</organism>
<proteinExistence type="predicted"/>
<evidence type="ECO:0000256" key="1">
    <source>
        <dbReference type="ARBA" id="ARBA00022603"/>
    </source>
</evidence>
<dbReference type="InterPro" id="IPR029063">
    <property type="entry name" value="SAM-dependent_MTases_sf"/>
</dbReference>
<evidence type="ECO:0000259" key="5">
    <source>
        <dbReference type="Pfam" id="PF08704"/>
    </source>
</evidence>
<dbReference type="InterPro" id="IPR049470">
    <property type="entry name" value="TRM61_C"/>
</dbReference>
<dbReference type="GO" id="GO:0031515">
    <property type="term" value="C:tRNA (m1A) methyltransferase complex"/>
    <property type="evidence" value="ECO:0007669"/>
    <property type="project" value="InterPro"/>
</dbReference>
<dbReference type="Gene3D" id="3.10.330.20">
    <property type="match status" value="1"/>
</dbReference>
<dbReference type="Pfam" id="PF14801">
    <property type="entry name" value="TrmI-like_N"/>
    <property type="match status" value="1"/>
</dbReference>
<evidence type="ECO:0000256" key="2">
    <source>
        <dbReference type="ARBA" id="ARBA00022679"/>
    </source>
</evidence>
<comment type="caution">
    <text evidence="6">The sequence shown here is derived from an EMBL/GenBank/DDBJ whole genome shotgun (WGS) entry which is preliminary data.</text>
</comment>
<dbReference type="Pfam" id="PF08704">
    <property type="entry name" value="GCD14"/>
    <property type="match status" value="1"/>
</dbReference>
<evidence type="ECO:0000256" key="3">
    <source>
        <dbReference type="ARBA" id="ARBA00022691"/>
    </source>
</evidence>
<dbReference type="GO" id="GO:0030488">
    <property type="term" value="P:tRNA methylation"/>
    <property type="evidence" value="ECO:0007669"/>
    <property type="project" value="InterPro"/>
</dbReference>
<protein>
    <submittedName>
        <fullName evidence="6">tRNA (Adenine-N1)-methyltransferase</fullName>
    </submittedName>
</protein>
<dbReference type="GO" id="GO:0160107">
    <property type="term" value="F:tRNA (adenine(58)-N1)-methyltransferase activity"/>
    <property type="evidence" value="ECO:0007669"/>
    <property type="project" value="InterPro"/>
</dbReference>
<feature type="domain" description="tRNA (adenine(58)-N(1))-methyltransferase catalytic subunit TRM61 C-terminal" evidence="5">
    <location>
        <begin position="77"/>
        <end position="246"/>
    </location>
</feature>
<sequence length="335" mass="36582">MKQIGQENRRGVLRAGDRVQITDPKGKLHTIVLIPGGKFHSARGVLHHDDVLGLPDGQVIDAGDGRTFQVIRPLLADYTLSMPRGAAIVYPKDAAQIIQMGDIFPGAAVIEAGVGSGALSLSLLSAIGQSGTLLSVEQREDFAEIAAANVDLWFGCRHPAWKLKVGDIADVLASQPESSVDRIVLDLLDPWTHIDGAAHALRPGGVLICYIATVPQMSRLTDDIRALELFGEPQVWESSIRPWHVEGLSVRPEHRMIAHTGFLFTARRLASGAMAHHLDRRPAKASVGKPGAWNGIVQWSDELVGFHKQSPKKTRRIVRDLRGKVKMWLQEGPHD</sequence>
<keyword evidence="1 6" id="KW-0489">Methyltransferase</keyword>
<keyword evidence="4" id="KW-0819">tRNA processing</keyword>
<dbReference type="FunFam" id="3.40.50.150:FF:000019">
    <property type="entry name" value="tRNA (adenine(58)-N(1))-methyltransferase TrmI"/>
    <property type="match status" value="1"/>
</dbReference>
<accession>A0A6N7W6Z5</accession>
<dbReference type="InterPro" id="IPR014816">
    <property type="entry name" value="tRNA_MeTrfase_Gcd14"/>
</dbReference>
<evidence type="ECO:0000313" key="6">
    <source>
        <dbReference type="EMBL" id="MSS84006.1"/>
    </source>
</evidence>
<evidence type="ECO:0000313" key="7">
    <source>
        <dbReference type="Proteomes" id="UP000470875"/>
    </source>
</evidence>
<dbReference type="Proteomes" id="UP000470875">
    <property type="component" value="Unassembled WGS sequence"/>
</dbReference>
<dbReference type="SUPFAM" id="SSF53335">
    <property type="entry name" value="S-adenosyl-L-methionine-dependent methyltransferases"/>
    <property type="match status" value="1"/>
</dbReference>
<reference evidence="6 7" key="1">
    <citation type="submission" date="2019-08" db="EMBL/GenBank/DDBJ databases">
        <title>In-depth cultivation of the pig gut microbiome towards novel bacterial diversity and tailored functional studies.</title>
        <authorList>
            <person name="Wylensek D."/>
            <person name="Hitch T.C.A."/>
            <person name="Clavel T."/>
        </authorList>
    </citation>
    <scope>NUCLEOTIDE SEQUENCE [LARGE SCALE GENOMIC DNA]</scope>
    <source>
        <strain evidence="6 7">WB03_NA08</strain>
    </source>
</reference>
<gene>
    <name evidence="6" type="ORF">FYJ24_04340</name>
</gene>
<name>A0A6N7W6Z5_9ACTO</name>
<evidence type="ECO:0000256" key="4">
    <source>
        <dbReference type="ARBA" id="ARBA00022694"/>
    </source>
</evidence>
<keyword evidence="7" id="KW-1185">Reference proteome</keyword>
<dbReference type="PANTHER" id="PTHR12133:SF1">
    <property type="entry name" value="TRNA (ADENINE(58)-N(1))-METHYLTRANSFERASE, MITOCHONDRIAL"/>
    <property type="match status" value="1"/>
</dbReference>
<dbReference type="EMBL" id="VULO01000004">
    <property type="protein sequence ID" value="MSS84006.1"/>
    <property type="molecule type" value="Genomic_DNA"/>
</dbReference>
<dbReference type="Gene3D" id="3.40.50.150">
    <property type="entry name" value="Vaccinia Virus protein VP39"/>
    <property type="match status" value="1"/>
</dbReference>
<dbReference type="AlphaFoldDB" id="A0A6N7W6Z5"/>
<keyword evidence="2 6" id="KW-0808">Transferase</keyword>
<dbReference type="PROSITE" id="PS51620">
    <property type="entry name" value="SAM_TRM61"/>
    <property type="match status" value="1"/>
</dbReference>